<evidence type="ECO:0000313" key="2">
    <source>
        <dbReference type="Proteomes" id="UP000800036"/>
    </source>
</evidence>
<evidence type="ECO:0000313" key="1">
    <source>
        <dbReference type="EMBL" id="KAF1967021.1"/>
    </source>
</evidence>
<feature type="non-terminal residue" evidence="1">
    <location>
        <position position="1"/>
    </location>
</feature>
<organism evidence="1 2">
    <name type="scientific">Bimuria novae-zelandiae CBS 107.79</name>
    <dbReference type="NCBI Taxonomy" id="1447943"/>
    <lineage>
        <taxon>Eukaryota</taxon>
        <taxon>Fungi</taxon>
        <taxon>Dikarya</taxon>
        <taxon>Ascomycota</taxon>
        <taxon>Pezizomycotina</taxon>
        <taxon>Dothideomycetes</taxon>
        <taxon>Pleosporomycetidae</taxon>
        <taxon>Pleosporales</taxon>
        <taxon>Massarineae</taxon>
        <taxon>Didymosphaeriaceae</taxon>
        <taxon>Bimuria</taxon>
    </lineage>
</organism>
<dbReference type="Proteomes" id="UP000800036">
    <property type="component" value="Unassembled WGS sequence"/>
</dbReference>
<dbReference type="PANTHER" id="PTHR34861">
    <property type="match status" value="1"/>
</dbReference>
<keyword evidence="2" id="KW-1185">Reference proteome</keyword>
<protein>
    <submittedName>
        <fullName evidence="1">Uncharacterized protein</fullName>
    </submittedName>
</protein>
<dbReference type="EMBL" id="ML976738">
    <property type="protein sequence ID" value="KAF1967021.1"/>
    <property type="molecule type" value="Genomic_DNA"/>
</dbReference>
<reference evidence="1" key="1">
    <citation type="journal article" date="2020" name="Stud. Mycol.">
        <title>101 Dothideomycetes genomes: a test case for predicting lifestyles and emergence of pathogens.</title>
        <authorList>
            <person name="Haridas S."/>
            <person name="Albert R."/>
            <person name="Binder M."/>
            <person name="Bloem J."/>
            <person name="Labutti K."/>
            <person name="Salamov A."/>
            <person name="Andreopoulos B."/>
            <person name="Baker S."/>
            <person name="Barry K."/>
            <person name="Bills G."/>
            <person name="Bluhm B."/>
            <person name="Cannon C."/>
            <person name="Castanera R."/>
            <person name="Culley D."/>
            <person name="Daum C."/>
            <person name="Ezra D."/>
            <person name="Gonzalez J."/>
            <person name="Henrissat B."/>
            <person name="Kuo A."/>
            <person name="Liang C."/>
            <person name="Lipzen A."/>
            <person name="Lutzoni F."/>
            <person name="Magnuson J."/>
            <person name="Mondo S."/>
            <person name="Nolan M."/>
            <person name="Ohm R."/>
            <person name="Pangilinan J."/>
            <person name="Park H.-J."/>
            <person name="Ramirez L."/>
            <person name="Alfaro M."/>
            <person name="Sun H."/>
            <person name="Tritt A."/>
            <person name="Yoshinaga Y."/>
            <person name="Zwiers L.-H."/>
            <person name="Turgeon B."/>
            <person name="Goodwin S."/>
            <person name="Spatafora J."/>
            <person name="Crous P."/>
            <person name="Grigoriev I."/>
        </authorList>
    </citation>
    <scope>NUCLEOTIDE SEQUENCE</scope>
    <source>
        <strain evidence="1">CBS 107.79</strain>
    </source>
</reference>
<accession>A0A6A5UQ07</accession>
<feature type="non-terminal residue" evidence="1">
    <location>
        <position position="92"/>
    </location>
</feature>
<gene>
    <name evidence="1" type="ORF">BU23DRAFT_372201</name>
</gene>
<proteinExistence type="predicted"/>
<name>A0A6A5UQ07_9PLEO</name>
<sequence length="92" mass="10252">PSYADLPLNASHPPKAAWRVWGDDDVHGALNHITNAARKKTSEEIQIGQTVNPNLEQSFIPQPLNPERKPLVQLFQPGDGLIDDVMNFNPQM</sequence>
<dbReference type="OrthoDB" id="5396at2759"/>
<dbReference type="AlphaFoldDB" id="A0A6A5UQ07"/>